<feature type="compositionally biased region" description="Basic and acidic residues" evidence="2">
    <location>
        <begin position="575"/>
        <end position="595"/>
    </location>
</feature>
<proteinExistence type="predicted"/>
<feature type="compositionally biased region" description="Polar residues" evidence="2">
    <location>
        <begin position="624"/>
        <end position="633"/>
    </location>
</feature>
<name>A0ABQ6M7D8_9STRA</name>
<feature type="transmembrane region" description="Helical" evidence="3">
    <location>
        <begin position="115"/>
        <end position="136"/>
    </location>
</feature>
<dbReference type="Pfam" id="PF10192">
    <property type="entry name" value="GPR180-TMEM145_TM"/>
    <property type="match status" value="1"/>
</dbReference>
<organism evidence="5 6">
    <name type="scientific">Tetraparma gracilis</name>
    <dbReference type="NCBI Taxonomy" id="2962635"/>
    <lineage>
        <taxon>Eukaryota</taxon>
        <taxon>Sar</taxon>
        <taxon>Stramenopiles</taxon>
        <taxon>Ochrophyta</taxon>
        <taxon>Bolidophyceae</taxon>
        <taxon>Parmales</taxon>
        <taxon>Triparmaceae</taxon>
        <taxon>Tetraparma</taxon>
    </lineage>
</organism>
<gene>
    <name evidence="5" type="ORF">TeGR_g8376</name>
</gene>
<feature type="compositionally biased region" description="Basic and acidic residues" evidence="2">
    <location>
        <begin position="355"/>
        <end position="367"/>
    </location>
</feature>
<keyword evidence="3" id="KW-0472">Membrane</keyword>
<dbReference type="Proteomes" id="UP001165060">
    <property type="component" value="Unassembled WGS sequence"/>
</dbReference>
<reference evidence="5 6" key="1">
    <citation type="journal article" date="2023" name="Commun. Biol.">
        <title>Genome analysis of Parmales, the sister group of diatoms, reveals the evolutionary specialization of diatoms from phago-mixotrophs to photoautotrophs.</title>
        <authorList>
            <person name="Ban H."/>
            <person name="Sato S."/>
            <person name="Yoshikawa S."/>
            <person name="Yamada K."/>
            <person name="Nakamura Y."/>
            <person name="Ichinomiya M."/>
            <person name="Sato N."/>
            <person name="Blanc-Mathieu R."/>
            <person name="Endo H."/>
            <person name="Kuwata A."/>
            <person name="Ogata H."/>
        </authorList>
    </citation>
    <scope>NUCLEOTIDE SEQUENCE [LARGE SCALE GENOMIC DNA]</scope>
</reference>
<dbReference type="InterPro" id="IPR047831">
    <property type="entry name" value="GPR180/TMEM145"/>
</dbReference>
<evidence type="ECO:0000256" key="3">
    <source>
        <dbReference type="SAM" id="Phobius"/>
    </source>
</evidence>
<feature type="compositionally biased region" description="Basic and acidic residues" evidence="2">
    <location>
        <begin position="751"/>
        <end position="762"/>
    </location>
</feature>
<feature type="compositionally biased region" description="Low complexity" evidence="2">
    <location>
        <begin position="698"/>
        <end position="714"/>
    </location>
</feature>
<feature type="coiled-coil region" evidence="1">
    <location>
        <begin position="445"/>
        <end position="472"/>
    </location>
</feature>
<feature type="transmembrane region" description="Helical" evidence="3">
    <location>
        <begin position="191"/>
        <end position="213"/>
    </location>
</feature>
<feature type="compositionally biased region" description="Basic and acidic residues" evidence="2">
    <location>
        <begin position="675"/>
        <end position="697"/>
    </location>
</feature>
<feature type="region of interest" description="Disordered" evidence="2">
    <location>
        <begin position="555"/>
        <end position="762"/>
    </location>
</feature>
<protein>
    <recommendedName>
        <fullName evidence="4">GPR180/TMEM145 transmembrane domain-containing protein</fullName>
    </recommendedName>
</protein>
<keyword evidence="6" id="KW-1185">Reference proteome</keyword>
<dbReference type="InterPro" id="IPR019336">
    <property type="entry name" value="GPR180/TMEM145_TM"/>
</dbReference>
<evidence type="ECO:0000256" key="2">
    <source>
        <dbReference type="SAM" id="MobiDB-lite"/>
    </source>
</evidence>
<keyword evidence="1" id="KW-0175">Coiled coil</keyword>
<comment type="caution">
    <text evidence="5">The sequence shown here is derived from an EMBL/GenBank/DDBJ whole genome shotgun (WGS) entry which is preliminary data.</text>
</comment>
<keyword evidence="3" id="KW-0812">Transmembrane</keyword>
<evidence type="ECO:0000259" key="4">
    <source>
        <dbReference type="Pfam" id="PF10192"/>
    </source>
</evidence>
<accession>A0ABQ6M7D8</accession>
<evidence type="ECO:0000256" key="1">
    <source>
        <dbReference type="SAM" id="Coils"/>
    </source>
</evidence>
<evidence type="ECO:0000313" key="6">
    <source>
        <dbReference type="Proteomes" id="UP001165060"/>
    </source>
</evidence>
<sequence>MRSSREFQFRGVTHKWFYVVISSCDDSCGVAITKEEEAAGAVEKSPFGYCHGFIDANYTFLMLNGEDGNADEHFSADQIGVMSATIAFAVMQGLLVVGAIIVRNKLMHRRKFHKTVMLLCVCILLNFVSLILAAAHYSTFAEDGVGLEGALDASRFVSLVSDALFALLLLLLAKGWTIVRRKISADGRVKLAIFMALKFSVSMFAMIWSAYTYDVAKLFYFWESGPGLALLGVRVFTAVWFARCAASTSRNFAKKRGFYGKFNKFFFVYLMVIPIMIGIASGVDAYYRFMLVRGVELFTQWFGQALLLALYNPSTQFNRSFPFHSQTASMIGMYGKSEGNTPGSTLMQSSSRQQRLQEYERAPREADNIPPPSKGGPPALVREAAANSGFGAAPNFIGESRTGGAGVGNITALSGGLGVQRSREGQVVVKNQFDADHFLRIKDVSDNLKLDLAELLEKANKLDRVLDAVTIENPQQYGVLGERYLKTQAARGAETQRALANAAQMAARSNAYAVGSSSIPKKIERENRKSGSDWMKQAEAVDVKENPQVLEMVERFANPSAGKKPPAKKVPPKMEPPKMEPAPKKEKEKEKELDRQAPTAKPSMMEIQRPSSNQVDRSEEKNGPATSPENASVDSDDEFDRAFAAAPAKPKPSKKAAPKAPPPGKPPSRGGSRQGSRESSPRPGGERGSRAGSRDASPRPGDPSPRATPATTPTEDGRELTGGEVTKIKKKKKEKKEKKKREKEGVGGGEAEAKELPPLARD</sequence>
<feature type="transmembrane region" description="Helical" evidence="3">
    <location>
        <begin position="225"/>
        <end position="246"/>
    </location>
</feature>
<keyword evidence="3" id="KW-1133">Transmembrane helix</keyword>
<dbReference type="EMBL" id="BRYB01003809">
    <property type="protein sequence ID" value="GMI21025.1"/>
    <property type="molecule type" value="Genomic_DNA"/>
</dbReference>
<feature type="compositionally biased region" description="Basic residues" evidence="2">
    <location>
        <begin position="728"/>
        <end position="741"/>
    </location>
</feature>
<evidence type="ECO:0000313" key="5">
    <source>
        <dbReference type="EMBL" id="GMI21025.1"/>
    </source>
</evidence>
<dbReference type="PANTHER" id="PTHR23252:SF24">
    <property type="entry name" value="TRANSMEMBRANE PROTEIN 145"/>
    <property type="match status" value="1"/>
</dbReference>
<feature type="domain" description="GPR180/TMEM145 transmembrane" evidence="4">
    <location>
        <begin position="94"/>
        <end position="302"/>
    </location>
</feature>
<dbReference type="PANTHER" id="PTHR23252">
    <property type="entry name" value="INTIMAL THICKNESS RECEPTOR-RELATED"/>
    <property type="match status" value="1"/>
</dbReference>
<feature type="transmembrane region" description="Helical" evidence="3">
    <location>
        <begin position="266"/>
        <end position="287"/>
    </location>
</feature>
<feature type="transmembrane region" description="Helical" evidence="3">
    <location>
        <begin position="156"/>
        <end position="179"/>
    </location>
</feature>
<feature type="region of interest" description="Disordered" evidence="2">
    <location>
        <begin position="339"/>
        <end position="378"/>
    </location>
</feature>
<feature type="transmembrane region" description="Helical" evidence="3">
    <location>
        <begin position="79"/>
        <end position="103"/>
    </location>
</feature>